<dbReference type="InterPro" id="IPR000702">
    <property type="entry name" value="Ribosomal_uL6-like"/>
</dbReference>
<dbReference type="AlphaFoldDB" id="A0A7J7ECE5"/>
<keyword evidence="2" id="KW-0689">Ribosomal protein</keyword>
<keyword evidence="5" id="KW-1185">Reference proteome</keyword>
<comment type="similarity">
    <text evidence="1">Belongs to the universal ribosomal protein uL6 family.</text>
</comment>
<gene>
    <name evidence="4" type="ORF">HPG69_017103</name>
</gene>
<evidence type="ECO:0008006" key="6">
    <source>
        <dbReference type="Google" id="ProtNLM"/>
    </source>
</evidence>
<accession>A0A7J7ECE5</accession>
<name>A0A7J7ECE5_DICBM</name>
<evidence type="ECO:0000256" key="3">
    <source>
        <dbReference type="ARBA" id="ARBA00023274"/>
    </source>
</evidence>
<keyword evidence="3" id="KW-0687">Ribonucleoprotein</keyword>
<dbReference type="Gene3D" id="3.90.930.12">
    <property type="entry name" value="Ribosomal protein L6, alpha-beta domain"/>
    <property type="match status" value="2"/>
</dbReference>
<dbReference type="InterPro" id="IPR036789">
    <property type="entry name" value="Ribosomal_uL6-like_a/b-dom_sf"/>
</dbReference>
<dbReference type="PANTHER" id="PTHR11655">
    <property type="entry name" value="60S/50S RIBOSOMAL PROTEIN L6/L9"/>
    <property type="match status" value="1"/>
</dbReference>
<protein>
    <recommendedName>
        <fullName evidence="6">Ribosomal protein L6</fullName>
    </recommendedName>
</protein>
<dbReference type="PANTHER" id="PTHR11655:SF16">
    <property type="entry name" value="60S RIBOSOMAL PROTEIN L9"/>
    <property type="match status" value="1"/>
</dbReference>
<reference evidence="4 5" key="1">
    <citation type="journal article" date="2020" name="Mol. Biol. Evol.">
        <title>Interspecific Gene Flow and the Evolution of Specialization in Black and White Rhinoceros.</title>
        <authorList>
            <person name="Moodley Y."/>
            <person name="Westbury M.V."/>
            <person name="Russo I.M."/>
            <person name="Gopalakrishnan S."/>
            <person name="Rakotoarivelo A."/>
            <person name="Olsen R.A."/>
            <person name="Prost S."/>
            <person name="Tunstall T."/>
            <person name="Ryder O.A."/>
            <person name="Dalen L."/>
            <person name="Bruford M.W."/>
        </authorList>
    </citation>
    <scope>NUCLEOTIDE SEQUENCE [LARGE SCALE GENOMIC DNA]</scope>
    <source>
        <strain evidence="4">SBR-YM</strain>
        <tissue evidence="4">Skin</tissue>
    </source>
</reference>
<evidence type="ECO:0000313" key="4">
    <source>
        <dbReference type="EMBL" id="KAF5913485.1"/>
    </source>
</evidence>
<comment type="caution">
    <text evidence="4">The sequence shown here is derived from an EMBL/GenBank/DDBJ whole genome shotgun (WGS) entry which is preliminary data.</text>
</comment>
<dbReference type="GO" id="GO:0002181">
    <property type="term" value="P:cytoplasmic translation"/>
    <property type="evidence" value="ECO:0007669"/>
    <property type="project" value="TreeGrafter"/>
</dbReference>
<dbReference type="GO" id="GO:0003735">
    <property type="term" value="F:structural constituent of ribosome"/>
    <property type="evidence" value="ECO:0007669"/>
    <property type="project" value="InterPro"/>
</dbReference>
<dbReference type="GO" id="GO:0019843">
    <property type="term" value="F:rRNA binding"/>
    <property type="evidence" value="ECO:0007669"/>
    <property type="project" value="InterPro"/>
</dbReference>
<dbReference type="Proteomes" id="UP000551758">
    <property type="component" value="Unassembled WGS sequence"/>
</dbReference>
<sequence>MVDIPENVNITVEGHTVIVKGPRGTLQRDLNRINIELIWNTIKGEILGFHYKMRSMCSPFPINVVQENWSFVEIWNFLGEKYIHRVQMRPSVACSVFLAQKDELSLEGNDIEFVSNLAALIQLL</sequence>
<evidence type="ECO:0000256" key="1">
    <source>
        <dbReference type="ARBA" id="ARBA00009356"/>
    </source>
</evidence>
<proteinExistence type="inferred from homology"/>
<organism evidence="4 5">
    <name type="scientific">Diceros bicornis minor</name>
    <name type="common">South-central black rhinoceros</name>
    <dbReference type="NCBI Taxonomy" id="77932"/>
    <lineage>
        <taxon>Eukaryota</taxon>
        <taxon>Metazoa</taxon>
        <taxon>Chordata</taxon>
        <taxon>Craniata</taxon>
        <taxon>Vertebrata</taxon>
        <taxon>Euteleostomi</taxon>
        <taxon>Mammalia</taxon>
        <taxon>Eutheria</taxon>
        <taxon>Laurasiatheria</taxon>
        <taxon>Perissodactyla</taxon>
        <taxon>Rhinocerotidae</taxon>
        <taxon>Diceros</taxon>
    </lineage>
</organism>
<evidence type="ECO:0000313" key="5">
    <source>
        <dbReference type="Proteomes" id="UP000551758"/>
    </source>
</evidence>
<dbReference type="EMBL" id="JACDTQ010003641">
    <property type="protein sequence ID" value="KAF5913485.1"/>
    <property type="molecule type" value="Genomic_DNA"/>
</dbReference>
<dbReference type="SUPFAM" id="SSF56053">
    <property type="entry name" value="Ribosomal protein L6"/>
    <property type="match status" value="2"/>
</dbReference>
<evidence type="ECO:0000256" key="2">
    <source>
        <dbReference type="ARBA" id="ARBA00022980"/>
    </source>
</evidence>
<dbReference type="GO" id="GO:0022625">
    <property type="term" value="C:cytosolic large ribosomal subunit"/>
    <property type="evidence" value="ECO:0007669"/>
    <property type="project" value="TreeGrafter"/>
</dbReference>